<accession>A0A200R6F6</accession>
<evidence type="ECO:0000313" key="7">
    <source>
        <dbReference type="Proteomes" id="UP000195402"/>
    </source>
</evidence>
<keyword evidence="7" id="KW-1185">Reference proteome</keyword>
<dbReference type="GO" id="GO:0048046">
    <property type="term" value="C:apoplast"/>
    <property type="evidence" value="ECO:0007669"/>
    <property type="project" value="UniProtKB-SubCell"/>
</dbReference>
<evidence type="ECO:0000256" key="1">
    <source>
        <dbReference type="ARBA" id="ARBA00010746"/>
    </source>
</evidence>
<keyword evidence="3 4" id="KW-0964">Secreted</keyword>
<evidence type="ECO:0000256" key="5">
    <source>
        <dbReference type="SAM" id="MobiDB-lite"/>
    </source>
</evidence>
<dbReference type="AlphaFoldDB" id="A0A200R6F6"/>
<evidence type="ECO:0000256" key="2">
    <source>
        <dbReference type="ARBA" id="ARBA00011738"/>
    </source>
</evidence>
<gene>
    <name evidence="6" type="ORF">BVC80_1835g688</name>
</gene>
<dbReference type="InterPro" id="IPR004265">
    <property type="entry name" value="Dirigent"/>
</dbReference>
<feature type="compositionally biased region" description="Polar residues" evidence="5">
    <location>
        <begin position="15"/>
        <end position="25"/>
    </location>
</feature>
<dbReference type="OrthoDB" id="1685727at2759"/>
<comment type="subcellular location">
    <subcellularLocation>
        <location evidence="4">Secreted</location>
        <location evidence="4">Extracellular space</location>
        <location evidence="4">Apoplast</location>
    </subcellularLocation>
</comment>
<reference evidence="6 7" key="1">
    <citation type="journal article" date="2017" name="Mol. Plant">
        <title>The Genome of Medicinal Plant Macleaya cordata Provides New Insights into Benzylisoquinoline Alkaloids Metabolism.</title>
        <authorList>
            <person name="Liu X."/>
            <person name="Liu Y."/>
            <person name="Huang P."/>
            <person name="Ma Y."/>
            <person name="Qing Z."/>
            <person name="Tang Q."/>
            <person name="Cao H."/>
            <person name="Cheng P."/>
            <person name="Zheng Y."/>
            <person name="Yuan Z."/>
            <person name="Zhou Y."/>
            <person name="Liu J."/>
            <person name="Tang Z."/>
            <person name="Zhuo Y."/>
            <person name="Zhang Y."/>
            <person name="Yu L."/>
            <person name="Huang J."/>
            <person name="Yang P."/>
            <person name="Peng Q."/>
            <person name="Zhang J."/>
            <person name="Jiang W."/>
            <person name="Zhang Z."/>
            <person name="Lin K."/>
            <person name="Ro D.K."/>
            <person name="Chen X."/>
            <person name="Xiong X."/>
            <person name="Shang Y."/>
            <person name="Huang S."/>
            <person name="Zeng J."/>
        </authorList>
    </citation>
    <scope>NUCLEOTIDE SEQUENCE [LARGE SCALE GENOMIC DNA]</scope>
    <source>
        <strain evidence="7">cv. BLH2017</strain>
        <tissue evidence="6">Root</tissue>
    </source>
</reference>
<organism evidence="6 7">
    <name type="scientific">Macleaya cordata</name>
    <name type="common">Five-seeded plume-poppy</name>
    <name type="synonym">Bocconia cordata</name>
    <dbReference type="NCBI Taxonomy" id="56857"/>
    <lineage>
        <taxon>Eukaryota</taxon>
        <taxon>Viridiplantae</taxon>
        <taxon>Streptophyta</taxon>
        <taxon>Embryophyta</taxon>
        <taxon>Tracheophyta</taxon>
        <taxon>Spermatophyta</taxon>
        <taxon>Magnoliopsida</taxon>
        <taxon>Ranunculales</taxon>
        <taxon>Papaveraceae</taxon>
        <taxon>Papaveroideae</taxon>
        <taxon>Macleaya</taxon>
    </lineage>
</organism>
<feature type="region of interest" description="Disordered" evidence="5">
    <location>
        <begin position="1"/>
        <end position="61"/>
    </location>
</feature>
<feature type="compositionally biased region" description="Low complexity" evidence="5">
    <location>
        <begin position="43"/>
        <end position="53"/>
    </location>
</feature>
<dbReference type="PANTHER" id="PTHR46215">
    <property type="entry name" value="DIRIGENT PROTEIN 24-RELATED"/>
    <property type="match status" value="1"/>
</dbReference>
<comment type="similarity">
    <text evidence="1 4">Belongs to the plant dirigent protein family.</text>
</comment>
<evidence type="ECO:0000313" key="6">
    <source>
        <dbReference type="EMBL" id="OVA18256.1"/>
    </source>
</evidence>
<comment type="subunit">
    <text evidence="2 4">Homodimer.</text>
</comment>
<comment type="function">
    <text evidence="4">Dirigent proteins impart stereoselectivity on the phenoxy radical-coupling reaction, yielding optically active lignans from two molecules of coniferyl alcohol in the biosynthesis of lignans, flavonolignans, and alkaloids and thus plays a central role in plant secondary metabolism.</text>
</comment>
<dbReference type="PANTHER" id="PTHR46215:SF17">
    <property type="entry name" value="DIRIGENT PROTEIN"/>
    <property type="match status" value="1"/>
</dbReference>
<proteinExistence type="inferred from homology"/>
<dbReference type="InterPro" id="IPR044859">
    <property type="entry name" value="Allene_oxi_cyc_Dirigent"/>
</dbReference>
<dbReference type="OMA" id="QKITFLM"/>
<sequence>MEDVLCNTDHDHSPKPSSTSTQVNGQLPYPANYPMGHFPPPNNGGNNPLPESNPTRHPFTSSIPGQYQTFDPSSVIGGLSFPAIATLQGLELGTVTPINEQYLIEGPLFGASFFGKAKGVYVKSSSDNDEGGHMMAMNVMVASSGYKDSLRFFGVHRTAAPDESHIAVIGGTGKFHGANGYATVKTVTVGLNDQENKVFGVKKQLLMFTVYLSH</sequence>
<dbReference type="GO" id="GO:0009699">
    <property type="term" value="P:phenylpropanoid biosynthetic process"/>
    <property type="evidence" value="ECO:0007669"/>
    <property type="project" value="UniProtKB-ARBA"/>
</dbReference>
<evidence type="ECO:0000256" key="4">
    <source>
        <dbReference type="RuleBase" id="RU363099"/>
    </source>
</evidence>
<evidence type="ECO:0000256" key="3">
    <source>
        <dbReference type="ARBA" id="ARBA00022525"/>
    </source>
</evidence>
<dbReference type="Pfam" id="PF03018">
    <property type="entry name" value="Dirigent"/>
    <property type="match status" value="1"/>
</dbReference>
<comment type="caution">
    <text evidence="6">The sequence shown here is derived from an EMBL/GenBank/DDBJ whole genome shotgun (WGS) entry which is preliminary data.</text>
</comment>
<keyword evidence="4" id="KW-0052">Apoplast</keyword>
<dbReference type="InParanoid" id="A0A200R6F6"/>
<dbReference type="Proteomes" id="UP000195402">
    <property type="component" value="Unassembled WGS sequence"/>
</dbReference>
<dbReference type="STRING" id="56857.A0A200R6F6"/>
<protein>
    <recommendedName>
        <fullName evidence="4">Dirigent protein</fullName>
    </recommendedName>
</protein>
<dbReference type="EMBL" id="MVGT01000437">
    <property type="protein sequence ID" value="OVA18256.1"/>
    <property type="molecule type" value="Genomic_DNA"/>
</dbReference>
<name>A0A200R6F6_MACCD</name>
<dbReference type="Gene3D" id="2.40.480.10">
    <property type="entry name" value="Allene oxide cyclase-like"/>
    <property type="match status" value="1"/>
</dbReference>